<protein>
    <submittedName>
        <fullName evidence="6">ABC-F family ATP-binding cassette domain-containing protein</fullName>
    </submittedName>
</protein>
<dbReference type="GO" id="GO:0016887">
    <property type="term" value="F:ATP hydrolysis activity"/>
    <property type="evidence" value="ECO:0007669"/>
    <property type="project" value="InterPro"/>
</dbReference>
<feature type="domain" description="ABC transporter" evidence="5">
    <location>
        <begin position="6"/>
        <end position="179"/>
    </location>
</feature>
<feature type="domain" description="ABC transporter" evidence="5">
    <location>
        <begin position="256"/>
        <end position="468"/>
    </location>
</feature>
<keyword evidence="2" id="KW-0547">Nucleotide-binding</keyword>
<dbReference type="Pfam" id="PF13304">
    <property type="entry name" value="AAA_21"/>
    <property type="match status" value="1"/>
</dbReference>
<evidence type="ECO:0000313" key="6">
    <source>
        <dbReference type="EMBL" id="RZI46285.1"/>
    </source>
</evidence>
<dbReference type="InterPro" id="IPR050611">
    <property type="entry name" value="ABCF"/>
</dbReference>
<evidence type="ECO:0000313" key="7">
    <source>
        <dbReference type="Proteomes" id="UP000293550"/>
    </source>
</evidence>
<dbReference type="Proteomes" id="UP000293550">
    <property type="component" value="Unassembled WGS sequence"/>
</dbReference>
<reference evidence="6 7" key="1">
    <citation type="submission" date="2018-10" db="EMBL/GenBank/DDBJ databases">
        <title>An updated phylogeny of the Alphaproteobacteria reveals that the parasitic Rickettsiales and Holosporales have independent origins.</title>
        <authorList>
            <person name="Munoz-Gomez S.A."/>
            <person name="Hess S."/>
            <person name="Burger G."/>
            <person name="Lang B.F."/>
            <person name="Susko E."/>
            <person name="Slamovits C.H."/>
            <person name="Roger A.J."/>
        </authorList>
    </citation>
    <scope>NUCLEOTIDE SEQUENCE [LARGE SCALE GENOMIC DNA]</scope>
    <source>
        <strain evidence="6">HOLO01</strain>
    </source>
</reference>
<dbReference type="InterPro" id="IPR003593">
    <property type="entry name" value="AAA+_ATPase"/>
</dbReference>
<evidence type="ECO:0000259" key="5">
    <source>
        <dbReference type="PROSITE" id="PS50893"/>
    </source>
</evidence>
<accession>A0A4Q7DJF4</accession>
<dbReference type="OrthoDB" id="9762369at2"/>
<dbReference type="Gene3D" id="3.40.50.300">
    <property type="entry name" value="P-loop containing nucleotide triphosphate hydrolases"/>
    <property type="match status" value="3"/>
</dbReference>
<sequence>MTHKLIEFVNVGLSFPHKTCFENFNTTIVYGSRIGIIGQNGSGKSTLLKMLQRFTEPTDGHIKVPDDVRTGYVAQVIEDYESLSGGQRLNAALTQALAIDPTLLLLDEPTNHLDRKNRQSLMRMLRSFPGTLVVVSHDTELLHRCVDALWHIDNGRVHIFSGNYEDYRREISIKRGAIEKELSSLDRQKKEAHQDLMKEQERTKKSNQRGEKSIQDRKWPTIVSDEKARRAIETSGKKKNAIRDKKQGLTDRLSELRLPEILKPKFSLTAADIGDRTIVSINEGSVGYDAPIVDNITVSLFAGDRLAIVGDNGSGKSTLIRAILGDARVTKSGQWHIPKRDDIGILDQHYETLDPQKTVLGMIHDLAPTWSHADIRRHLNDFLFRKNEEVNALVSSLSGGEKARLSLAQIGAKTPKLLILDEMTNNIDLETRDHVVQILKGYPGTLIAISHDDDFLKAIGVEAYYCLN</sequence>
<keyword evidence="7" id="KW-1185">Reference proteome</keyword>
<evidence type="ECO:0000256" key="2">
    <source>
        <dbReference type="ARBA" id="ARBA00022741"/>
    </source>
</evidence>
<dbReference type="InterPro" id="IPR003959">
    <property type="entry name" value="ATPase_AAA_core"/>
</dbReference>
<dbReference type="InterPro" id="IPR027417">
    <property type="entry name" value="P-loop_NTPase"/>
</dbReference>
<dbReference type="PANTHER" id="PTHR19211">
    <property type="entry name" value="ATP-BINDING TRANSPORT PROTEIN-RELATED"/>
    <property type="match status" value="1"/>
</dbReference>
<evidence type="ECO:0000256" key="4">
    <source>
        <dbReference type="SAM" id="MobiDB-lite"/>
    </source>
</evidence>
<name>A0A4Q7DJF4_9PROT</name>
<evidence type="ECO:0000256" key="1">
    <source>
        <dbReference type="ARBA" id="ARBA00022737"/>
    </source>
</evidence>
<dbReference type="CDD" id="cd03221">
    <property type="entry name" value="ABCF_EF-3"/>
    <property type="match status" value="2"/>
</dbReference>
<gene>
    <name evidence="6" type="ORF">EQU50_04945</name>
</gene>
<dbReference type="SUPFAM" id="SSF52540">
    <property type="entry name" value="P-loop containing nucleoside triphosphate hydrolases"/>
    <property type="match status" value="2"/>
</dbReference>
<dbReference type="AlphaFoldDB" id="A0A4Q7DJF4"/>
<dbReference type="RefSeq" id="WP_130154036.1">
    <property type="nucleotide sequence ID" value="NZ_SCFB01000005.1"/>
</dbReference>
<keyword evidence="3 6" id="KW-0067">ATP-binding</keyword>
<keyword evidence="1" id="KW-0677">Repeat</keyword>
<dbReference type="InterPro" id="IPR003439">
    <property type="entry name" value="ABC_transporter-like_ATP-bd"/>
</dbReference>
<dbReference type="EMBL" id="SCFB01000005">
    <property type="protein sequence ID" value="RZI46285.1"/>
    <property type="molecule type" value="Genomic_DNA"/>
</dbReference>
<dbReference type="Pfam" id="PF00005">
    <property type="entry name" value="ABC_tran"/>
    <property type="match status" value="2"/>
</dbReference>
<dbReference type="PROSITE" id="PS50893">
    <property type="entry name" value="ABC_TRANSPORTER_2"/>
    <property type="match status" value="2"/>
</dbReference>
<proteinExistence type="predicted"/>
<feature type="region of interest" description="Disordered" evidence="4">
    <location>
        <begin position="184"/>
        <end position="219"/>
    </location>
</feature>
<organism evidence="6 7">
    <name type="scientific">Candidatus Finniella inopinata</name>
    <dbReference type="NCBI Taxonomy" id="1696036"/>
    <lineage>
        <taxon>Bacteria</taxon>
        <taxon>Pseudomonadati</taxon>
        <taxon>Pseudomonadota</taxon>
        <taxon>Alphaproteobacteria</taxon>
        <taxon>Holosporales</taxon>
        <taxon>Candidatus Paracaedibacteraceae</taxon>
        <taxon>Candidatus Finniella</taxon>
    </lineage>
</organism>
<dbReference type="GO" id="GO:0005524">
    <property type="term" value="F:ATP binding"/>
    <property type="evidence" value="ECO:0007669"/>
    <property type="project" value="UniProtKB-KW"/>
</dbReference>
<comment type="caution">
    <text evidence="6">The sequence shown here is derived from an EMBL/GenBank/DDBJ whole genome shotgun (WGS) entry which is preliminary data.</text>
</comment>
<dbReference type="SMART" id="SM00382">
    <property type="entry name" value="AAA"/>
    <property type="match status" value="2"/>
</dbReference>
<evidence type="ECO:0000256" key="3">
    <source>
        <dbReference type="ARBA" id="ARBA00022840"/>
    </source>
</evidence>